<dbReference type="AlphaFoldDB" id="A0A388TEW8"/>
<name>A0A388TEW8_TERA1</name>
<comment type="caution">
    <text evidence="1">The sequence shown here is derived from an EMBL/GenBank/DDBJ whole genome shotgun (WGS) entry which is preliminary data.</text>
</comment>
<evidence type="ECO:0000313" key="1">
    <source>
        <dbReference type="EMBL" id="GBR74537.1"/>
    </source>
</evidence>
<dbReference type="Pfam" id="PF04860">
    <property type="entry name" value="Phage_portal"/>
    <property type="match status" value="1"/>
</dbReference>
<reference evidence="1 2" key="1">
    <citation type="journal article" date="2019" name="ISME J.">
        <title>Genome analyses of uncultured TG2/ZB3 bacteria in 'Margulisbacteria' specifically attached to ectosymbiotic spirochetes of protists in the termite gut.</title>
        <authorList>
            <person name="Utami Y.D."/>
            <person name="Kuwahara H."/>
            <person name="Igai K."/>
            <person name="Murakami T."/>
            <person name="Sugaya K."/>
            <person name="Morikawa T."/>
            <person name="Nagura Y."/>
            <person name="Yuki M."/>
            <person name="Deevong P."/>
            <person name="Inoue T."/>
            <person name="Kihara K."/>
            <person name="Lo N."/>
            <person name="Yamada A."/>
            <person name="Ohkuma M."/>
            <person name="Hongoh Y."/>
        </authorList>
    </citation>
    <scope>NUCLEOTIDE SEQUENCE [LARGE SCALE GENOMIC DNA]</scope>
    <source>
        <strain evidence="1">NkOx7-01</strain>
    </source>
</reference>
<evidence type="ECO:0000313" key="2">
    <source>
        <dbReference type="Proteomes" id="UP000269352"/>
    </source>
</evidence>
<dbReference type="InterPro" id="IPR006944">
    <property type="entry name" value="Phage/GTA_portal"/>
</dbReference>
<dbReference type="Proteomes" id="UP000269352">
    <property type="component" value="Unassembled WGS sequence"/>
</dbReference>
<accession>A0A388TEW8</accession>
<sequence>MRQDFLQRIKAAFSAFNAPASGAANGAFGIGKNRITLTEQSAYEQVEWISTAVDIIKGHISAKPWLFVNAKNGEFIPDNKINKKVVAPFANGYAGNTISQMLGACAAQMLLTGNALFFLGETTAYANALQSPDALIPVRSWSINMDGAGLAIKSYRITIGNKTIIVPPEVILHFRNDTIFSPFVGVGNITKLRLIAEGEVEAQNFVNNFITNGAAPSLAVIDQKDRNIDVVQKIHKDLINRYSGTDKAGALMYLYNGMTVQNLQTTIKDLQFIEQKKYNRQTILSKFGVPPVVASIPDGANKAIAQEMRRQFYGDVNNIMAVIEQTINLQFVHKIDERVSFKLDRYATGDVESIVQMVNNGIINPNRASELLGEDFDLKDASRNSFYVSAGLVPLGYTGTAEEDSGEKEFAGGKKETCACHKKHINSPLFVDDICAEALAAGAKQWQVKYLRASLLSRNSTEAKYTPKLSAFFEAQGERVVGKLKEYLAQKNAPRDDIDPELLISILFGNDETSELREIIGSVHKSAITKAVKDVANISRADLNLDLTNPKIKAELAKLGTAIKEIDDTTRRQVKDIIIRAVNESWNIEDIYKNVQQQFQNYESWHARTIARSESRAAWDAAAVEGYKELDVKFFDVIGCSGDDDWPETKNWCNRQNIPVSIIDQAEFHPNHIGAIVPHSQPIE</sequence>
<keyword evidence="2" id="KW-1185">Reference proteome</keyword>
<protein>
    <submittedName>
        <fullName evidence="1">Phage portal protein</fullName>
    </submittedName>
</protein>
<dbReference type="EMBL" id="BGZN01000052">
    <property type="protein sequence ID" value="GBR74537.1"/>
    <property type="molecule type" value="Genomic_DNA"/>
</dbReference>
<gene>
    <name evidence="1" type="ORF">NO1_1695</name>
</gene>
<organism evidence="1 2">
    <name type="scientific">Termititenax aidoneus</name>
    <dbReference type="NCBI Taxonomy" id="2218524"/>
    <lineage>
        <taxon>Bacteria</taxon>
        <taxon>Bacillati</taxon>
        <taxon>Candidatus Margulisiibacteriota</taxon>
        <taxon>Candidatus Termititenacia</taxon>
        <taxon>Candidatus Termititenacales</taxon>
        <taxon>Candidatus Termititenacaceae</taxon>
        <taxon>Candidatus Termititenax</taxon>
    </lineage>
</organism>
<proteinExistence type="predicted"/>